<feature type="domain" description="Peptidase C51" evidence="2">
    <location>
        <begin position="33"/>
        <end position="169"/>
    </location>
</feature>
<evidence type="ECO:0000259" key="2">
    <source>
        <dbReference type="PROSITE" id="PS50911"/>
    </source>
</evidence>
<dbReference type="InterPro" id="IPR038765">
    <property type="entry name" value="Papain-like_cys_pep_sf"/>
</dbReference>
<dbReference type="STRING" id="1841861.GCA_900157365_03175"/>
<dbReference type="OrthoDB" id="5150337at2"/>
<proteinExistence type="predicted"/>
<dbReference type="RefSeq" id="WP_077081048.1">
    <property type="nucleotide sequence ID" value="NZ_FUEZ01000004.1"/>
</dbReference>
<keyword evidence="4" id="KW-1185">Reference proteome</keyword>
<dbReference type="PROSITE" id="PS50911">
    <property type="entry name" value="CHAP"/>
    <property type="match status" value="1"/>
</dbReference>
<dbReference type="InterPro" id="IPR007921">
    <property type="entry name" value="CHAP_dom"/>
</dbReference>
<gene>
    <name evidence="3" type="ORF">MNAB215_4855</name>
</gene>
<dbReference type="SUPFAM" id="SSF54001">
    <property type="entry name" value="Cysteine proteinases"/>
    <property type="match status" value="1"/>
</dbReference>
<evidence type="ECO:0000313" key="4">
    <source>
        <dbReference type="Proteomes" id="UP000240424"/>
    </source>
</evidence>
<name>A0A2U3PG26_9MYCO</name>
<dbReference type="AlphaFoldDB" id="A0A2U3PG26"/>
<reference evidence="3 4" key="1">
    <citation type="submission" date="2017-01" db="EMBL/GenBank/DDBJ databases">
        <authorList>
            <consortium name="Urmite Genomes"/>
        </authorList>
    </citation>
    <scope>NUCLEOTIDE SEQUENCE [LARGE SCALE GENOMIC DNA]</scope>
    <source>
        <strain evidence="3 4">AB215</strain>
    </source>
</reference>
<sequence length="171" mass="17729">MNISGVVAAVAAGCALSLGASVAPAAHADRTTHTGAHTDRTQGLTTDHNPFSGYEGYCTWGAQELIHDHTGYYIKALTGNAESWADQAAAGGWTVVGDAQPHSIAVFSSALVGGVGHVAWVDTVRGNNMTITEMNTGFGGSAANAYRTTGFNQFDTRTTKEVPGISYILIP</sequence>
<accession>A0A2U3PG26</accession>
<dbReference type="Gene3D" id="3.90.1720.10">
    <property type="entry name" value="endopeptidase domain like (from Nostoc punctiforme)"/>
    <property type="match status" value="1"/>
</dbReference>
<keyword evidence="1" id="KW-0732">Signal</keyword>
<dbReference type="EMBL" id="FUEZ01000004">
    <property type="protein sequence ID" value="SPM42635.1"/>
    <property type="molecule type" value="Genomic_DNA"/>
</dbReference>
<evidence type="ECO:0000256" key="1">
    <source>
        <dbReference type="SAM" id="SignalP"/>
    </source>
</evidence>
<organism evidence="3 4">
    <name type="scientific">Mycobacterium numidiamassiliense</name>
    <dbReference type="NCBI Taxonomy" id="1841861"/>
    <lineage>
        <taxon>Bacteria</taxon>
        <taxon>Bacillati</taxon>
        <taxon>Actinomycetota</taxon>
        <taxon>Actinomycetes</taxon>
        <taxon>Mycobacteriales</taxon>
        <taxon>Mycobacteriaceae</taxon>
        <taxon>Mycobacterium</taxon>
    </lineage>
</organism>
<protein>
    <recommendedName>
        <fullName evidence="2">Peptidase C51 domain-containing protein</fullName>
    </recommendedName>
</protein>
<evidence type="ECO:0000313" key="3">
    <source>
        <dbReference type="EMBL" id="SPM42635.1"/>
    </source>
</evidence>
<feature type="chain" id="PRO_5015538670" description="Peptidase C51 domain-containing protein" evidence="1">
    <location>
        <begin position="29"/>
        <end position="171"/>
    </location>
</feature>
<dbReference type="Proteomes" id="UP000240424">
    <property type="component" value="Unassembled WGS sequence"/>
</dbReference>
<dbReference type="Pfam" id="PF05257">
    <property type="entry name" value="CHAP"/>
    <property type="match status" value="1"/>
</dbReference>
<feature type="signal peptide" evidence="1">
    <location>
        <begin position="1"/>
        <end position="28"/>
    </location>
</feature>